<dbReference type="InterPro" id="IPR011701">
    <property type="entry name" value="MFS"/>
</dbReference>
<dbReference type="Gene3D" id="1.20.1250.20">
    <property type="entry name" value="MFS general substrate transporter like domains"/>
    <property type="match status" value="1"/>
</dbReference>
<dbReference type="Pfam" id="PF07690">
    <property type="entry name" value="MFS_1"/>
    <property type="match status" value="1"/>
</dbReference>
<dbReference type="SUPFAM" id="SSF103473">
    <property type="entry name" value="MFS general substrate transporter"/>
    <property type="match status" value="1"/>
</dbReference>
<dbReference type="EMBL" id="JPME01000010">
    <property type="protein sequence ID" value="KEZ90610.1"/>
    <property type="molecule type" value="Genomic_DNA"/>
</dbReference>
<protein>
    <submittedName>
        <fullName evidence="8">Permease</fullName>
    </submittedName>
</protein>
<evidence type="ECO:0000256" key="6">
    <source>
        <dbReference type="ARBA" id="ARBA00023136"/>
    </source>
</evidence>
<feature type="transmembrane region" description="Helical" evidence="7">
    <location>
        <begin position="221"/>
        <end position="242"/>
    </location>
</feature>
<sequence length="425" mass="46067">MQTKAILSKDFILVAIGQIISLFGNQILRYALPLYLLNQTGSSVLFGTILASSFIPMLILFPIGGIIADRVNKRNIMVILDFSTALLITLFCLMVGKIDVVPLMTITMIILYGIQGAYQPAVKASVPILVDTENIMQANSIVDLISSLAGMVGPVIGGILFSMVGLAPILYVSIGCFFVAAVMEIFIHIPFEKRQAEGNIIITGFNDLKESFGFMFQEQPILWKLSLIFASINLFLTSLVLIGVPVLITQHLGFSPNTANRLYGFAQGIIAAGCILGGLLAGVFSKKLKSKTSPFLLMGCALSILLGGVALQVLKGPMTIYTVLLMGCSLMLVLSTLFQIQVMTYLQILTPKELTGKVISCVMCICMCTNPLGQFLYGIVFDKIGSSTYLPFYTAALIMLGISVFTRPMFYGMDQPDLNGHQSRG</sequence>
<feature type="transmembrane region" description="Helical" evidence="7">
    <location>
        <begin position="320"/>
        <end position="346"/>
    </location>
</feature>
<evidence type="ECO:0000313" key="8">
    <source>
        <dbReference type="EMBL" id="KEZ90610.1"/>
    </source>
</evidence>
<feature type="transmembrane region" description="Helical" evidence="7">
    <location>
        <begin position="169"/>
        <end position="187"/>
    </location>
</feature>
<dbReference type="PANTHER" id="PTHR43266:SF9">
    <property type="entry name" value="PERMEASE, MAJOR FACILITATOR SUPERFAMILY-RELATED"/>
    <property type="match status" value="1"/>
</dbReference>
<evidence type="ECO:0000313" key="9">
    <source>
        <dbReference type="Proteomes" id="UP000028525"/>
    </source>
</evidence>
<dbReference type="GO" id="GO:0022857">
    <property type="term" value="F:transmembrane transporter activity"/>
    <property type="evidence" value="ECO:0007669"/>
    <property type="project" value="InterPro"/>
</dbReference>
<accession>A0A084JNS6</accession>
<keyword evidence="6 7" id="KW-0472">Membrane</keyword>
<feature type="transmembrane region" description="Helical" evidence="7">
    <location>
        <begin position="12"/>
        <end position="32"/>
    </location>
</feature>
<feature type="transmembrane region" description="Helical" evidence="7">
    <location>
        <begin position="102"/>
        <end position="121"/>
    </location>
</feature>
<evidence type="ECO:0000256" key="4">
    <source>
        <dbReference type="ARBA" id="ARBA00022692"/>
    </source>
</evidence>
<comment type="caution">
    <text evidence="8">The sequence shown here is derived from an EMBL/GenBank/DDBJ whole genome shotgun (WGS) entry which is preliminary data.</text>
</comment>
<keyword evidence="4 7" id="KW-0812">Transmembrane</keyword>
<feature type="transmembrane region" description="Helical" evidence="7">
    <location>
        <begin position="141"/>
        <end position="163"/>
    </location>
</feature>
<gene>
    <name evidence="8" type="ORF">IO98_07505</name>
</gene>
<organism evidence="8 9">
    <name type="scientific">Lacrimispora celerecrescens</name>
    <dbReference type="NCBI Taxonomy" id="29354"/>
    <lineage>
        <taxon>Bacteria</taxon>
        <taxon>Bacillati</taxon>
        <taxon>Bacillota</taxon>
        <taxon>Clostridia</taxon>
        <taxon>Lachnospirales</taxon>
        <taxon>Lachnospiraceae</taxon>
        <taxon>Lacrimispora</taxon>
    </lineage>
</organism>
<evidence type="ECO:0000256" key="2">
    <source>
        <dbReference type="ARBA" id="ARBA00022448"/>
    </source>
</evidence>
<dbReference type="STRING" id="29354.IO98_07505"/>
<evidence type="ECO:0000256" key="3">
    <source>
        <dbReference type="ARBA" id="ARBA00022475"/>
    </source>
</evidence>
<proteinExistence type="predicted"/>
<dbReference type="GO" id="GO:0005886">
    <property type="term" value="C:plasma membrane"/>
    <property type="evidence" value="ECO:0007669"/>
    <property type="project" value="UniProtKB-SubCell"/>
</dbReference>
<keyword evidence="5 7" id="KW-1133">Transmembrane helix</keyword>
<comment type="subcellular location">
    <subcellularLocation>
        <location evidence="1">Cell membrane</location>
        <topology evidence="1">Multi-pass membrane protein</topology>
    </subcellularLocation>
</comment>
<feature type="transmembrane region" description="Helical" evidence="7">
    <location>
        <begin position="295"/>
        <end position="314"/>
    </location>
</feature>
<evidence type="ECO:0000256" key="5">
    <source>
        <dbReference type="ARBA" id="ARBA00022989"/>
    </source>
</evidence>
<dbReference type="Proteomes" id="UP000028525">
    <property type="component" value="Unassembled WGS sequence"/>
</dbReference>
<reference evidence="8 9" key="1">
    <citation type="submission" date="2014-07" db="EMBL/GenBank/DDBJ databases">
        <title>Draft genome of Clostridium celerecrescens 152B isolated from sediments associated with methane hydrate from Krishna Godavari basin.</title>
        <authorList>
            <person name="Honkalas V.S."/>
            <person name="Dabir A.P."/>
            <person name="Arora P."/>
            <person name="Dhakephalkar P.K."/>
        </authorList>
    </citation>
    <scope>NUCLEOTIDE SEQUENCE [LARGE SCALE GENOMIC DNA]</scope>
    <source>
        <strain evidence="8 9">152B</strain>
    </source>
</reference>
<feature type="transmembrane region" description="Helical" evidence="7">
    <location>
        <begin position="44"/>
        <end position="64"/>
    </location>
</feature>
<keyword evidence="3" id="KW-1003">Cell membrane</keyword>
<dbReference type="CDD" id="cd06173">
    <property type="entry name" value="MFS_MefA_like"/>
    <property type="match status" value="1"/>
</dbReference>
<dbReference type="OrthoDB" id="9763297at2"/>
<feature type="transmembrane region" description="Helical" evidence="7">
    <location>
        <begin position="76"/>
        <end position="96"/>
    </location>
</feature>
<dbReference type="AlphaFoldDB" id="A0A084JNS6"/>
<dbReference type="RefSeq" id="WP_038279752.1">
    <property type="nucleotide sequence ID" value="NZ_JPME01000010.1"/>
</dbReference>
<feature type="transmembrane region" description="Helical" evidence="7">
    <location>
        <begin position="389"/>
        <end position="406"/>
    </location>
</feature>
<evidence type="ECO:0000256" key="1">
    <source>
        <dbReference type="ARBA" id="ARBA00004651"/>
    </source>
</evidence>
<dbReference type="PANTHER" id="PTHR43266">
    <property type="entry name" value="MACROLIDE-EFFLUX PROTEIN"/>
    <property type="match status" value="1"/>
</dbReference>
<name>A0A084JNS6_9FIRM</name>
<dbReference type="InterPro" id="IPR036259">
    <property type="entry name" value="MFS_trans_sf"/>
</dbReference>
<keyword evidence="2" id="KW-0813">Transport</keyword>
<keyword evidence="9" id="KW-1185">Reference proteome</keyword>
<evidence type="ECO:0000256" key="7">
    <source>
        <dbReference type="SAM" id="Phobius"/>
    </source>
</evidence>
<feature type="transmembrane region" description="Helical" evidence="7">
    <location>
        <begin position="358"/>
        <end position="377"/>
    </location>
</feature>
<feature type="transmembrane region" description="Helical" evidence="7">
    <location>
        <begin position="262"/>
        <end position="283"/>
    </location>
</feature>